<dbReference type="InterPro" id="IPR025202">
    <property type="entry name" value="PLD-like_dom"/>
</dbReference>
<proteinExistence type="predicted"/>
<dbReference type="PANTHER" id="PTHR21248">
    <property type="entry name" value="CARDIOLIPIN SYNTHASE"/>
    <property type="match status" value="1"/>
</dbReference>
<dbReference type="Pfam" id="PF13091">
    <property type="entry name" value="PLDc_2"/>
    <property type="match status" value="1"/>
</dbReference>
<dbReference type="GO" id="GO:0032049">
    <property type="term" value="P:cardiolipin biosynthetic process"/>
    <property type="evidence" value="ECO:0007669"/>
    <property type="project" value="UniProtKB-ARBA"/>
</dbReference>
<reference evidence="2" key="1">
    <citation type="submission" date="2019-09" db="EMBL/GenBank/DDBJ databases">
        <authorList>
            <person name="Cremers G."/>
        </authorList>
    </citation>
    <scope>NUCLEOTIDE SEQUENCE [LARGE SCALE GENOMIC DNA]</scope>
    <source>
        <strain evidence="2">3B</strain>
    </source>
</reference>
<protein>
    <submittedName>
        <fullName evidence="2">Partial cardiolipin synthase A/B</fullName>
    </submittedName>
</protein>
<dbReference type="PROSITE" id="PS50035">
    <property type="entry name" value="PLD"/>
    <property type="match status" value="1"/>
</dbReference>
<dbReference type="EMBL" id="CABFUZ020000185">
    <property type="protein sequence ID" value="VVM07663.1"/>
    <property type="molecule type" value="Genomic_DNA"/>
</dbReference>
<dbReference type="AlphaFoldDB" id="A0A5E6MH22"/>
<name>A0A5E6MH22_9BACT</name>
<organism evidence="2 3">
    <name type="scientific">Methylacidimicrobium cyclopophantes</name>
    <dbReference type="NCBI Taxonomy" id="1041766"/>
    <lineage>
        <taxon>Bacteria</taxon>
        <taxon>Pseudomonadati</taxon>
        <taxon>Verrucomicrobiota</taxon>
        <taxon>Methylacidimicrobium</taxon>
    </lineage>
</organism>
<dbReference type="GO" id="GO:0030572">
    <property type="term" value="F:phosphatidyltransferase activity"/>
    <property type="evidence" value="ECO:0007669"/>
    <property type="project" value="UniProtKB-ARBA"/>
</dbReference>
<evidence type="ECO:0000313" key="2">
    <source>
        <dbReference type="EMBL" id="VVM07663.1"/>
    </source>
</evidence>
<evidence type="ECO:0000313" key="3">
    <source>
        <dbReference type="Proteomes" id="UP000381693"/>
    </source>
</evidence>
<dbReference type="Gene3D" id="3.30.870.10">
    <property type="entry name" value="Endonuclease Chain A"/>
    <property type="match status" value="1"/>
</dbReference>
<dbReference type="RefSeq" id="WP_246189632.1">
    <property type="nucleotide sequence ID" value="NZ_CABFUZ020000185.1"/>
</dbReference>
<evidence type="ECO:0000259" key="1">
    <source>
        <dbReference type="PROSITE" id="PS50035"/>
    </source>
</evidence>
<sequence>AAAALERLFFATWLSQGGAEGAAPSSLPAGARRGEERVSVIGSGPDRDEALYYRNFLEAIHAARRSIDLSTGFFVPTRQEIQELARAARRGVAVRLVLPSPVNDREVRAAGRADYGRLLQAGVRIWEVEGEVLHAKFATIDGEWTAVGSSNMDRRSIVYNKEVDAIIFGQRTAAAARSLIEKDMSRSREVTLSQWRQRSFGERANEFFATFWRFLM</sequence>
<dbReference type="SUPFAM" id="SSF56024">
    <property type="entry name" value="Phospholipase D/nuclease"/>
    <property type="match status" value="1"/>
</dbReference>
<dbReference type="PANTHER" id="PTHR21248:SF22">
    <property type="entry name" value="PHOSPHOLIPASE D"/>
    <property type="match status" value="1"/>
</dbReference>
<gene>
    <name evidence="2" type="primary">clsA_B</name>
    <name evidence="2" type="ORF">MAMC_01759</name>
</gene>
<dbReference type="SMART" id="SM00155">
    <property type="entry name" value="PLDc"/>
    <property type="match status" value="1"/>
</dbReference>
<feature type="domain" description="PLD phosphodiesterase" evidence="1">
    <location>
        <begin position="129"/>
        <end position="156"/>
    </location>
</feature>
<dbReference type="CDD" id="cd09159">
    <property type="entry name" value="PLDc_ybhO_like_2"/>
    <property type="match status" value="1"/>
</dbReference>
<accession>A0A5E6MH22</accession>
<feature type="non-terminal residue" evidence="2">
    <location>
        <position position="1"/>
    </location>
</feature>
<dbReference type="Proteomes" id="UP000381693">
    <property type="component" value="Unassembled WGS sequence"/>
</dbReference>
<keyword evidence="3" id="KW-1185">Reference proteome</keyword>
<comment type="caution">
    <text evidence="2">The sequence shown here is derived from an EMBL/GenBank/DDBJ whole genome shotgun (WGS) entry which is preliminary data.</text>
</comment>
<dbReference type="InterPro" id="IPR001736">
    <property type="entry name" value="PLipase_D/transphosphatidylase"/>
</dbReference>